<sequence length="58" mass="6773">MLRSSPVLISKPFRRIEQYNTKTNNKSGRFPTSRFGEDPKDTENCLESETFFLSQKSK</sequence>
<name>A0A2P2IML7_RHIMU</name>
<accession>A0A2P2IML7</accession>
<evidence type="ECO:0000256" key="1">
    <source>
        <dbReference type="SAM" id="MobiDB-lite"/>
    </source>
</evidence>
<evidence type="ECO:0000313" key="2">
    <source>
        <dbReference type="EMBL" id="MBW82461.1"/>
    </source>
</evidence>
<protein>
    <submittedName>
        <fullName evidence="2">Vesicle-associated protein 1-2</fullName>
    </submittedName>
</protein>
<feature type="compositionally biased region" description="Polar residues" evidence="1">
    <location>
        <begin position="45"/>
        <end position="58"/>
    </location>
</feature>
<reference evidence="2" key="1">
    <citation type="submission" date="2018-02" db="EMBL/GenBank/DDBJ databases">
        <title>Rhizophora mucronata_Transcriptome.</title>
        <authorList>
            <person name="Meera S.P."/>
            <person name="Sreeshan A."/>
            <person name="Augustine A."/>
        </authorList>
    </citation>
    <scope>NUCLEOTIDE SEQUENCE</scope>
    <source>
        <tissue evidence="2">Leaf</tissue>
    </source>
</reference>
<dbReference type="EMBL" id="GGEC01001978">
    <property type="protein sequence ID" value="MBW82461.1"/>
    <property type="molecule type" value="Transcribed_RNA"/>
</dbReference>
<dbReference type="AlphaFoldDB" id="A0A2P2IML7"/>
<organism evidence="2">
    <name type="scientific">Rhizophora mucronata</name>
    <name type="common">Asiatic mangrove</name>
    <dbReference type="NCBI Taxonomy" id="61149"/>
    <lineage>
        <taxon>Eukaryota</taxon>
        <taxon>Viridiplantae</taxon>
        <taxon>Streptophyta</taxon>
        <taxon>Embryophyta</taxon>
        <taxon>Tracheophyta</taxon>
        <taxon>Spermatophyta</taxon>
        <taxon>Magnoliopsida</taxon>
        <taxon>eudicotyledons</taxon>
        <taxon>Gunneridae</taxon>
        <taxon>Pentapetalae</taxon>
        <taxon>rosids</taxon>
        <taxon>fabids</taxon>
        <taxon>Malpighiales</taxon>
        <taxon>Rhizophoraceae</taxon>
        <taxon>Rhizophora</taxon>
    </lineage>
</organism>
<proteinExistence type="predicted"/>
<feature type="region of interest" description="Disordered" evidence="1">
    <location>
        <begin position="19"/>
        <end position="58"/>
    </location>
</feature>
<dbReference type="EMBL" id="GGEC01001977">
    <property type="protein sequence ID" value="MBW82460.1"/>
    <property type="molecule type" value="Transcribed_RNA"/>
</dbReference>